<evidence type="ECO:0000259" key="1">
    <source>
        <dbReference type="Pfam" id="PF02698"/>
    </source>
</evidence>
<comment type="caution">
    <text evidence="2">The sequence shown here is derived from an EMBL/GenBank/DDBJ whole genome shotgun (WGS) entry which is preliminary data.</text>
</comment>
<evidence type="ECO:0000313" key="3">
    <source>
        <dbReference type="Proteomes" id="UP001526143"/>
    </source>
</evidence>
<sequence>MLQKLALGLCLILGFWLIFNTITLLNALSKPVDGFFVLGGSITREIYVAQEAKKSPETPILISRGSQDPCIWQIFQREVAPFQNVWLEHCADSTFENFYYGIPILRRLGVHKVMLITSPTHLPRAKWLGQILLGAHGIWVEPGIVEEKGIPGNRESWLKTGADVTRSLFWAGLSQFIQPKCSNVTRLTQVNMQDWQQRGWKCERKGNLGRL</sequence>
<reference evidence="2 3" key="1">
    <citation type="submission" date="2022-10" db="EMBL/GenBank/DDBJ databases">
        <title>Identification of biosynthetic pathway for the production of the potent trypsin inhibitor radiosumin.</title>
        <authorList>
            <person name="Fewer D.P."/>
            <person name="Delbaje E."/>
            <person name="Ouyang X."/>
            <person name="Agostino P.D."/>
            <person name="Wahlsten M."/>
            <person name="Jokela J."/>
            <person name="Permi P."/>
            <person name="Haapaniemi E."/>
            <person name="Koistinen H."/>
        </authorList>
    </citation>
    <scope>NUCLEOTIDE SEQUENCE [LARGE SCALE GENOMIC DNA]</scope>
    <source>
        <strain evidence="2 3">NIES-515</strain>
    </source>
</reference>
<dbReference type="CDD" id="cd06259">
    <property type="entry name" value="YdcF-like"/>
    <property type="match status" value="1"/>
</dbReference>
<gene>
    <name evidence="2" type="ORF">OGM63_26035</name>
</gene>
<protein>
    <submittedName>
        <fullName evidence="2">YdcF family protein</fullName>
    </submittedName>
</protein>
<dbReference type="InterPro" id="IPR003848">
    <property type="entry name" value="DUF218"/>
</dbReference>
<proteinExistence type="predicted"/>
<dbReference type="Pfam" id="PF02698">
    <property type="entry name" value="DUF218"/>
    <property type="match status" value="1"/>
</dbReference>
<feature type="domain" description="DUF218" evidence="1">
    <location>
        <begin position="34"/>
        <end position="132"/>
    </location>
</feature>
<organism evidence="2 3">
    <name type="scientific">Plectonema radiosum NIES-515</name>
    <dbReference type="NCBI Taxonomy" id="2986073"/>
    <lineage>
        <taxon>Bacteria</taxon>
        <taxon>Bacillati</taxon>
        <taxon>Cyanobacteriota</taxon>
        <taxon>Cyanophyceae</taxon>
        <taxon>Oscillatoriophycideae</taxon>
        <taxon>Oscillatoriales</taxon>
        <taxon>Microcoleaceae</taxon>
        <taxon>Plectonema</taxon>
    </lineage>
</organism>
<keyword evidence="3" id="KW-1185">Reference proteome</keyword>
<dbReference type="Proteomes" id="UP001526143">
    <property type="component" value="Unassembled WGS sequence"/>
</dbReference>
<dbReference type="RefSeq" id="WP_263748611.1">
    <property type="nucleotide sequence ID" value="NZ_JAOWRF010000369.1"/>
</dbReference>
<evidence type="ECO:0000313" key="2">
    <source>
        <dbReference type="EMBL" id="MCV3216924.1"/>
    </source>
</evidence>
<dbReference type="EMBL" id="JAOWRF010000369">
    <property type="protein sequence ID" value="MCV3216924.1"/>
    <property type="molecule type" value="Genomic_DNA"/>
</dbReference>
<name>A0ABT3B7R5_9CYAN</name>
<accession>A0ABT3B7R5</accession>